<gene>
    <name evidence="2" type="ORF">BMF94_4426</name>
</gene>
<comment type="caution">
    <text evidence="2">The sequence shown here is derived from an EMBL/GenBank/DDBJ whole genome shotgun (WGS) entry which is preliminary data.</text>
</comment>
<feature type="compositionally biased region" description="Basic residues" evidence="1">
    <location>
        <begin position="47"/>
        <end position="56"/>
    </location>
</feature>
<dbReference type="AlphaFoldDB" id="A0A2S5B755"/>
<keyword evidence="3" id="KW-1185">Reference proteome</keyword>
<dbReference type="EMBL" id="PJQD01000048">
    <property type="protein sequence ID" value="POY72598.1"/>
    <property type="molecule type" value="Genomic_DNA"/>
</dbReference>
<feature type="region of interest" description="Disordered" evidence="1">
    <location>
        <begin position="1"/>
        <end position="58"/>
    </location>
</feature>
<reference evidence="2 3" key="1">
    <citation type="journal article" date="2018" name="Front. Microbiol.">
        <title>Prospects for Fungal Bioremediation of Acidic Radioactive Waste Sites: Characterization and Genome Sequence of Rhodotorula taiwanensis MD1149.</title>
        <authorList>
            <person name="Tkavc R."/>
            <person name="Matrosova V.Y."/>
            <person name="Grichenko O.E."/>
            <person name="Gostincar C."/>
            <person name="Volpe R.P."/>
            <person name="Klimenkova P."/>
            <person name="Gaidamakova E.K."/>
            <person name="Zhou C.E."/>
            <person name="Stewart B.J."/>
            <person name="Lyman M.G."/>
            <person name="Malfatti S.A."/>
            <person name="Rubinfeld B."/>
            <person name="Courtot M."/>
            <person name="Singh J."/>
            <person name="Dalgard C.L."/>
            <person name="Hamilton T."/>
            <person name="Frey K.G."/>
            <person name="Gunde-Cimerman N."/>
            <person name="Dugan L."/>
            <person name="Daly M.J."/>
        </authorList>
    </citation>
    <scope>NUCLEOTIDE SEQUENCE [LARGE SCALE GENOMIC DNA]</scope>
    <source>
        <strain evidence="2 3">MD1149</strain>
    </source>
</reference>
<sequence length="235" mass="26346">MYASAAARAPSGPSRPTHSSSPPQKSGGAEPASTSKGPQWRAPHPDHKPHRYRPTTKHAEEHVYVLTLRLTDSLHETLNRLRTRYFPPERLKVPAHLTLFHALPHSEMATITSTADEIAGETRPFEVTTGRAFKLGKAGVAISPSRGTDEGAHVHAQLRKRWEPFLSKQDAKGFKAHWTVMNKVDDEEKVETAFRELCGWAKQEGAAGQADGLVLWRYNHGRWEFEREFPFASRA</sequence>
<feature type="compositionally biased region" description="Low complexity" evidence="1">
    <location>
        <begin position="1"/>
        <end position="16"/>
    </location>
</feature>
<evidence type="ECO:0000313" key="2">
    <source>
        <dbReference type="EMBL" id="POY72598.1"/>
    </source>
</evidence>
<dbReference type="STRING" id="741276.A0A2S5B755"/>
<dbReference type="OrthoDB" id="5364416at2759"/>
<dbReference type="InterPro" id="IPR009097">
    <property type="entry name" value="Cyclic_Pdiesterase"/>
</dbReference>
<dbReference type="SUPFAM" id="SSF55144">
    <property type="entry name" value="LigT-like"/>
    <property type="match status" value="1"/>
</dbReference>
<dbReference type="Pfam" id="PF13563">
    <property type="entry name" value="2_5_RNA_ligase2"/>
    <property type="match status" value="1"/>
</dbReference>
<evidence type="ECO:0000256" key="1">
    <source>
        <dbReference type="SAM" id="MobiDB-lite"/>
    </source>
</evidence>
<accession>A0A2S5B755</accession>
<organism evidence="2 3">
    <name type="scientific">Rhodotorula taiwanensis</name>
    <dbReference type="NCBI Taxonomy" id="741276"/>
    <lineage>
        <taxon>Eukaryota</taxon>
        <taxon>Fungi</taxon>
        <taxon>Dikarya</taxon>
        <taxon>Basidiomycota</taxon>
        <taxon>Pucciniomycotina</taxon>
        <taxon>Microbotryomycetes</taxon>
        <taxon>Sporidiobolales</taxon>
        <taxon>Sporidiobolaceae</taxon>
        <taxon>Rhodotorula</taxon>
    </lineage>
</organism>
<name>A0A2S5B755_9BASI</name>
<dbReference type="Gene3D" id="3.90.1140.10">
    <property type="entry name" value="Cyclic phosphodiesterase"/>
    <property type="match status" value="1"/>
</dbReference>
<dbReference type="Proteomes" id="UP000237144">
    <property type="component" value="Unassembled WGS sequence"/>
</dbReference>
<protein>
    <submittedName>
        <fullName evidence="2">Uncharacterized protein</fullName>
    </submittedName>
</protein>
<evidence type="ECO:0000313" key="3">
    <source>
        <dbReference type="Proteomes" id="UP000237144"/>
    </source>
</evidence>
<proteinExistence type="predicted"/>